<dbReference type="Gene3D" id="2.40.50.140">
    <property type="entry name" value="Nucleic acid-binding proteins"/>
    <property type="match status" value="1"/>
</dbReference>
<dbReference type="GO" id="GO:0005666">
    <property type="term" value="C:RNA polymerase III complex"/>
    <property type="evidence" value="ECO:0007669"/>
    <property type="project" value="TreeGrafter"/>
</dbReference>
<dbReference type="PANTHER" id="PTHR10917">
    <property type="entry name" value="DNA-DIRECTED RNA POLYMERASES I, II, AND III SUBUNIT RPABC3"/>
    <property type="match status" value="1"/>
</dbReference>
<reference evidence="5 6" key="1">
    <citation type="submission" date="2019-03" db="EMBL/GenBank/DDBJ databases">
        <title>Single cell metagenomics reveals metabolic interactions within the superorganism composed of flagellate Streblomastix strix and complex community of Bacteroidetes bacteria on its surface.</title>
        <authorList>
            <person name="Treitli S.C."/>
            <person name="Kolisko M."/>
            <person name="Husnik F."/>
            <person name="Keeling P."/>
            <person name="Hampl V."/>
        </authorList>
    </citation>
    <scope>NUCLEOTIDE SEQUENCE [LARGE SCALE GENOMIC DNA]</scope>
    <source>
        <strain evidence="5">ST1C</strain>
    </source>
</reference>
<dbReference type="InterPro" id="IPR005570">
    <property type="entry name" value="RPABC3"/>
</dbReference>
<dbReference type="GO" id="GO:0005665">
    <property type="term" value="C:RNA polymerase II, core complex"/>
    <property type="evidence" value="ECO:0007669"/>
    <property type="project" value="UniProtKB-UniRule"/>
</dbReference>
<dbReference type="EMBL" id="SNRW01003218">
    <property type="protein sequence ID" value="KAA6390440.1"/>
    <property type="molecule type" value="Genomic_DNA"/>
</dbReference>
<comment type="subcellular location">
    <subcellularLocation>
        <location evidence="1">Nucleus</location>
    </subcellularLocation>
</comment>
<dbReference type="GO" id="GO:0006351">
    <property type="term" value="P:DNA-templated transcription"/>
    <property type="evidence" value="ECO:0007669"/>
    <property type="project" value="UniProtKB-UniRule"/>
</dbReference>
<keyword evidence="3 4" id="KW-0539">Nucleus</keyword>
<protein>
    <recommendedName>
        <fullName evidence="4">DNA-directed RNA polymerases I, II, and III subunit RPABC3</fullName>
    </recommendedName>
</protein>
<name>A0A5J4W6N8_9EUKA</name>
<evidence type="ECO:0000256" key="2">
    <source>
        <dbReference type="ARBA" id="ARBA00008912"/>
    </source>
</evidence>
<dbReference type="GO" id="GO:0003899">
    <property type="term" value="F:DNA-directed RNA polymerase activity"/>
    <property type="evidence" value="ECO:0007669"/>
    <property type="project" value="UniProtKB-UniRule"/>
</dbReference>
<evidence type="ECO:0000313" key="5">
    <source>
        <dbReference type="EMBL" id="KAA6390440.1"/>
    </source>
</evidence>
<keyword evidence="5" id="KW-0240">DNA-directed RNA polymerase</keyword>
<keyword evidence="5" id="KW-0804">Transcription</keyword>
<evidence type="ECO:0000313" key="6">
    <source>
        <dbReference type="Proteomes" id="UP000324800"/>
    </source>
</evidence>
<evidence type="ECO:0000256" key="3">
    <source>
        <dbReference type="ARBA" id="ARBA00023242"/>
    </source>
</evidence>
<comment type="caution">
    <text evidence="5">The sequence shown here is derived from an EMBL/GenBank/DDBJ whole genome shotgun (WGS) entry which is preliminary data.</text>
</comment>
<dbReference type="AlphaFoldDB" id="A0A5J4W6N8"/>
<dbReference type="GO" id="GO:0005736">
    <property type="term" value="C:RNA polymerase I complex"/>
    <property type="evidence" value="ECO:0007669"/>
    <property type="project" value="TreeGrafter"/>
</dbReference>
<organism evidence="5 6">
    <name type="scientific">Streblomastix strix</name>
    <dbReference type="NCBI Taxonomy" id="222440"/>
    <lineage>
        <taxon>Eukaryota</taxon>
        <taxon>Metamonada</taxon>
        <taxon>Preaxostyla</taxon>
        <taxon>Oxymonadida</taxon>
        <taxon>Streblomastigidae</taxon>
        <taxon>Streblomastix</taxon>
    </lineage>
</organism>
<dbReference type="OrthoDB" id="20018at2759"/>
<gene>
    <name evidence="5" type="ORF">EZS28_014037</name>
</gene>
<dbReference type="InterPro" id="IPR012340">
    <property type="entry name" value="NA-bd_OB-fold"/>
</dbReference>
<proteinExistence type="inferred from homology"/>
<evidence type="ECO:0000256" key="1">
    <source>
        <dbReference type="ARBA" id="ARBA00004123"/>
    </source>
</evidence>
<comment type="function">
    <text evidence="4">DNA-dependent RNA polymerase catalyzes the transcription of DNA into RNA using the four ribonucleoside triphosphates as substrates. Common component of RNA polymerases I, II and III which synthesize ribosomal RNA precursors, mRNA precursors and many functional non-coding RNAs, and small RNAs, such as 5S rRNA and tRNAs, respectively.</text>
</comment>
<sequence length="127" mass="14483">METLVEEVFRILDIDKGGQKFKSVSRLEAVGINHNLKLKLDYNSDIYTLIPHDKFLLAMTLVTNETLIPSFDYVMSGKVFKEEFSPPNEIAIYISYGGLLMELIGDKDALSRLALDNDVYLHIKKIE</sequence>
<dbReference type="PIRSF" id="PIRSF000779">
    <property type="entry name" value="RNA_pol_Rpb8"/>
    <property type="match status" value="1"/>
</dbReference>
<dbReference type="PANTHER" id="PTHR10917:SF0">
    <property type="entry name" value="DNA-DIRECTED RNA POLYMERASES I, II, AND III SUBUNIT RPABC3"/>
    <property type="match status" value="1"/>
</dbReference>
<dbReference type="SMART" id="SM00658">
    <property type="entry name" value="RPOL8c"/>
    <property type="match status" value="1"/>
</dbReference>
<dbReference type="Proteomes" id="UP000324800">
    <property type="component" value="Unassembled WGS sequence"/>
</dbReference>
<dbReference type="SUPFAM" id="SSF50249">
    <property type="entry name" value="Nucleic acid-binding proteins"/>
    <property type="match status" value="1"/>
</dbReference>
<comment type="similarity">
    <text evidence="2 4">Belongs to the eukaryotic RPB8 RNA polymerase subunit family.</text>
</comment>
<dbReference type="Pfam" id="PF03870">
    <property type="entry name" value="RNA_pol_Rpb8"/>
    <property type="match status" value="2"/>
</dbReference>
<accession>A0A5J4W6N8</accession>
<evidence type="ECO:0000256" key="4">
    <source>
        <dbReference type="PIRNR" id="PIRNR000779"/>
    </source>
</evidence>